<keyword evidence="2 3" id="KW-0040">ANK repeat</keyword>
<dbReference type="PROSITE" id="PS50297">
    <property type="entry name" value="ANK_REP_REGION"/>
    <property type="match status" value="12"/>
</dbReference>
<comment type="caution">
    <text evidence="6">The sequence shown here is derived from an EMBL/GenBank/DDBJ whole genome shotgun (WGS) entry which is preliminary data.</text>
</comment>
<dbReference type="Pfam" id="PF12796">
    <property type="entry name" value="Ank_2"/>
    <property type="match status" value="6"/>
</dbReference>
<feature type="repeat" description="ANK" evidence="3">
    <location>
        <begin position="1237"/>
        <end position="1269"/>
    </location>
</feature>
<dbReference type="PROSITE" id="PS50088">
    <property type="entry name" value="ANK_REPEAT"/>
    <property type="match status" value="13"/>
</dbReference>
<evidence type="ECO:0000256" key="1">
    <source>
        <dbReference type="ARBA" id="ARBA00022737"/>
    </source>
</evidence>
<dbReference type="InterPro" id="IPR002110">
    <property type="entry name" value="Ankyrin_rpt"/>
</dbReference>
<evidence type="ECO:0000313" key="7">
    <source>
        <dbReference type="Proteomes" id="UP000782241"/>
    </source>
</evidence>
<evidence type="ECO:0000256" key="2">
    <source>
        <dbReference type="ARBA" id="ARBA00023043"/>
    </source>
</evidence>
<dbReference type="Gene3D" id="3.40.50.300">
    <property type="entry name" value="P-loop containing nucleotide triphosphate hydrolases"/>
    <property type="match status" value="1"/>
</dbReference>
<evidence type="ECO:0008006" key="8">
    <source>
        <dbReference type="Google" id="ProtNLM"/>
    </source>
</evidence>
<evidence type="ECO:0000256" key="3">
    <source>
        <dbReference type="PROSITE-ProRule" id="PRU00023"/>
    </source>
</evidence>
<accession>A0A9P7KQH1</accession>
<organism evidence="6 7">
    <name type="scientific">Fusarium avenaceum</name>
    <dbReference type="NCBI Taxonomy" id="40199"/>
    <lineage>
        <taxon>Eukaryota</taxon>
        <taxon>Fungi</taxon>
        <taxon>Dikarya</taxon>
        <taxon>Ascomycota</taxon>
        <taxon>Pezizomycotina</taxon>
        <taxon>Sordariomycetes</taxon>
        <taxon>Hypocreomycetidae</taxon>
        <taxon>Hypocreales</taxon>
        <taxon>Nectriaceae</taxon>
        <taxon>Fusarium</taxon>
        <taxon>Fusarium tricinctum species complex</taxon>
    </lineage>
</organism>
<evidence type="ECO:0000313" key="6">
    <source>
        <dbReference type="EMBL" id="KAG5655411.1"/>
    </source>
</evidence>
<dbReference type="Pfam" id="PF14479">
    <property type="entry name" value="HeLo"/>
    <property type="match status" value="1"/>
</dbReference>
<dbReference type="PANTHER" id="PTHR24166:SF48">
    <property type="entry name" value="PROTEIN VAPYRIN"/>
    <property type="match status" value="1"/>
</dbReference>
<feature type="domain" description="Prion-inhibition and propagation HeLo" evidence="4">
    <location>
        <begin position="26"/>
        <end position="123"/>
    </location>
</feature>
<feature type="non-terminal residue" evidence="6">
    <location>
        <position position="1"/>
    </location>
</feature>
<feature type="repeat" description="ANK" evidence="3">
    <location>
        <begin position="918"/>
        <end position="942"/>
    </location>
</feature>
<dbReference type="PANTHER" id="PTHR24166">
    <property type="entry name" value="ROLLING PEBBLES, ISOFORM B"/>
    <property type="match status" value="1"/>
</dbReference>
<feature type="repeat" description="ANK" evidence="3">
    <location>
        <begin position="1097"/>
        <end position="1129"/>
    </location>
</feature>
<evidence type="ECO:0000259" key="5">
    <source>
        <dbReference type="Pfam" id="PF24883"/>
    </source>
</evidence>
<dbReference type="Gene3D" id="1.20.120.1020">
    <property type="entry name" value="Prion-inhibition and propagation, HeLo domain"/>
    <property type="match status" value="1"/>
</dbReference>
<feature type="repeat" description="ANK" evidence="3">
    <location>
        <begin position="748"/>
        <end position="780"/>
    </location>
</feature>
<evidence type="ECO:0000259" key="4">
    <source>
        <dbReference type="Pfam" id="PF14479"/>
    </source>
</evidence>
<dbReference type="PRINTS" id="PR01415">
    <property type="entry name" value="ANKYRIN"/>
</dbReference>
<feature type="repeat" description="ANK" evidence="3">
    <location>
        <begin position="1062"/>
        <end position="1087"/>
    </location>
</feature>
<dbReference type="EMBL" id="JAGPUO010000029">
    <property type="protein sequence ID" value="KAG5655411.1"/>
    <property type="molecule type" value="Genomic_DNA"/>
</dbReference>
<name>A0A9P7KQH1_9HYPO</name>
<dbReference type="SUPFAM" id="SSF48403">
    <property type="entry name" value="Ankyrin repeat"/>
    <property type="match status" value="2"/>
</dbReference>
<keyword evidence="1" id="KW-0677">Repeat</keyword>
<feature type="repeat" description="ANK" evidence="3">
    <location>
        <begin position="1344"/>
        <end position="1376"/>
    </location>
</feature>
<dbReference type="InterPro" id="IPR029498">
    <property type="entry name" value="HeLo_dom"/>
</dbReference>
<dbReference type="Pfam" id="PF24883">
    <property type="entry name" value="NPHP3_N"/>
    <property type="match status" value="1"/>
</dbReference>
<feature type="repeat" description="ANK" evidence="3">
    <location>
        <begin position="1027"/>
        <end position="1053"/>
    </location>
</feature>
<feature type="repeat" description="ANK" evidence="3">
    <location>
        <begin position="1132"/>
        <end position="1158"/>
    </location>
</feature>
<proteinExistence type="predicted"/>
<feature type="repeat" description="ANK" evidence="3">
    <location>
        <begin position="814"/>
        <end position="846"/>
    </location>
</feature>
<dbReference type="InterPro" id="IPR050889">
    <property type="entry name" value="Dendritic_Spine_Reg/Scaffold"/>
</dbReference>
<feature type="repeat" description="ANK" evidence="3">
    <location>
        <begin position="989"/>
        <end position="1015"/>
    </location>
</feature>
<dbReference type="SUPFAM" id="SSF52540">
    <property type="entry name" value="P-loop containing nucleoside triphosphate hydrolases"/>
    <property type="match status" value="1"/>
</dbReference>
<keyword evidence="7" id="KW-1185">Reference proteome</keyword>
<dbReference type="InterPro" id="IPR036770">
    <property type="entry name" value="Ankyrin_rpt-contain_sf"/>
</dbReference>
<feature type="domain" description="Nephrocystin 3-like N-terminal" evidence="5">
    <location>
        <begin position="232"/>
        <end position="398"/>
    </location>
</feature>
<protein>
    <recommendedName>
        <fullName evidence="8">Ankyrin</fullName>
    </recommendedName>
</protein>
<sequence>VLVHKQENADLRPQTPHPASIMEVAGFAIGVIGIAGIFNTCLDSLARFQSYRSSNAESHLLDTRFRAARARFEQWGVGVGISHGKLLSDHHPGLDNKDTGGVIEDVLHIITKVICDNANVHSRLPDGSYTGPTQPRRKRLKWALGGKVDRVEQVDVFEKLVQQLYNLVRPKGTEYGCEDGLLSHTWAAEMRQMLTKLEEGMKAETRRAVYSWLGKPSPDDKYEDSVERRVENTCDWVLDRPFFTSWIEPGDSPGVKLLWIHAPAGFGKTILCAHIIQHLSSVLATPVAHFFFTSDHESREGPFVALRSWISQIAAQNEDAFQRVHEAWETDSAETASRRTLIELFSAINHWVPGCIFVADGLDECFQLGSEDSSVARFLSDVISSVADSTAKFLFTSRDEPEIRSALENSAMDLFTEYRVLPEDVQADTAVFSQSIVNTKLSNKSEDIRTSISEAMTERCEGQFLWIKMQEESLRKGMSKKRLHEVVENSPSGLDSLYDHNWKRILDMSEWERDRVFALLRWATFAMRPLNVYEITEAVLIAQFEELDPEEYPDSIDDDYIRTEIIGLCGPLLEIRKNPDWPDVGFKSVHLPHFSVRQYLSQRLPIPSWIHDNGQLQTHYERTQHTIIVRSCIQYINLPQVWADTIDHGARYKSLRHYIVAFWCSHARLAFEDPSIVELCDALLTEDNPIYHSLAQYDAVCIDEYVGEEPEGPRAPTSPLQKVLTGSGWIFMAKRLINDSNKNKIGHLGRSPTHFACLGGLIEVVQQLLEAGVDLTIKDSEGNTPLIISAHNGFNDIVELLLTHGADVSAQNLSGYTALHMAAWKGETKCCEYLIKDGASLTTKSHREETPLNLACITYGQSDTVRLLLQNGPKTLTTERSTMPRSPLQWVCSSGDVDTAKALLEFGAEKSLFDLNEEGLPPLALAACHGHTELVKLLLDHGGGPTISIAGDNGYTVLHLLSATGANDEMMRLLLGSCTKSCLSMVSDDGNTPLHNASYSGHVNIVRLILDHEAQNVQLLLQVRGNYLQTPLFCAVISGHYEIVKELLKNGAETTLAIPEMDGHTPLCIASCLGHGDIVETLLAYGAAKTIAVASSGGSTPLFVASINGHTWVVKQLLAHGAKTTVACKTQGGDTALLAAVYKGRTDIVELLLSHGVQNAVAIPDSGGATPLAVACLFRFAEIVKLLLDHGAEATITLADNNQRTPLFKACPIACVETVGLLLGHGAEATIETLDSNGDSPLYAATSGGWHDIVLELLAHGARASLLVANKQGMRPLYTAAGMGDTKLVKLYLDILQTMDKDQINQKTQYGMTPLFVASRFGHFEVVKLLISTSGIDLNCENWMGLTPLVTAVANGHLEVAKLLISCGSTVSSRVPVGRSLIWWARRTNDEDLVQLVESQETAADVSLFDSHTQFEEPPYDATQVSYEARATWCCICTLSISNGQVYTCEECKYHMNNHACSECFDRGFRLCQSSHVLMLRSEIASWNVLMI</sequence>
<dbReference type="Proteomes" id="UP000782241">
    <property type="component" value="Unassembled WGS sequence"/>
</dbReference>
<dbReference type="SMART" id="SM00248">
    <property type="entry name" value="ANK"/>
    <property type="match status" value="18"/>
</dbReference>
<dbReference type="Gene3D" id="1.25.40.20">
    <property type="entry name" value="Ankyrin repeat-containing domain"/>
    <property type="match status" value="4"/>
</dbReference>
<feature type="repeat" description="ANK" evidence="3">
    <location>
        <begin position="1310"/>
        <end position="1332"/>
    </location>
</feature>
<dbReference type="InterPro" id="IPR038305">
    <property type="entry name" value="HeLo_sf"/>
</dbReference>
<dbReference type="InterPro" id="IPR056884">
    <property type="entry name" value="NPHP3-like_N"/>
</dbReference>
<feature type="repeat" description="ANK" evidence="3">
    <location>
        <begin position="781"/>
        <end position="813"/>
    </location>
</feature>
<reference evidence="6" key="1">
    <citation type="submission" date="2021-04" db="EMBL/GenBank/DDBJ databases">
        <title>Draft genome of Fusarium avenaceum strain F156N33, isolated from an atmospheric sample in Virginia.</title>
        <authorList>
            <person name="Yang S."/>
            <person name="Vinatzer B.A."/>
            <person name="Coleman J."/>
        </authorList>
    </citation>
    <scope>NUCLEOTIDE SEQUENCE</scope>
    <source>
        <strain evidence="6">F156N33</strain>
    </source>
</reference>
<dbReference type="InterPro" id="IPR027417">
    <property type="entry name" value="P-loop_NTPase"/>
</dbReference>
<gene>
    <name evidence="6" type="ORF">KAF25_000660</name>
</gene>
<feature type="repeat" description="ANK" evidence="3">
    <location>
        <begin position="1167"/>
        <end position="1199"/>
    </location>
</feature>